<organism evidence="3 4">
    <name type="scientific">Spirosoma endophyticum</name>
    <dbReference type="NCBI Taxonomy" id="662367"/>
    <lineage>
        <taxon>Bacteria</taxon>
        <taxon>Pseudomonadati</taxon>
        <taxon>Bacteroidota</taxon>
        <taxon>Cytophagia</taxon>
        <taxon>Cytophagales</taxon>
        <taxon>Cytophagaceae</taxon>
        <taxon>Spirosoma</taxon>
    </lineage>
</organism>
<keyword evidence="1" id="KW-0732">Signal</keyword>
<proteinExistence type="predicted"/>
<dbReference type="SUPFAM" id="SSF53474">
    <property type="entry name" value="alpha/beta-Hydrolases"/>
    <property type="match status" value="1"/>
</dbReference>
<keyword evidence="3" id="KW-0378">Hydrolase</keyword>
<dbReference type="PANTHER" id="PTHR43037">
    <property type="entry name" value="UNNAMED PRODUCT-RELATED"/>
    <property type="match status" value="1"/>
</dbReference>
<dbReference type="OrthoDB" id="9764953at2"/>
<dbReference type="RefSeq" id="WP_093823313.1">
    <property type="nucleotide sequence ID" value="NZ_FOLQ01000001.1"/>
</dbReference>
<dbReference type="STRING" id="662367.SAMN05216167_101927"/>
<name>A0A1I1IKM2_9BACT</name>
<accession>A0A1I1IKM2</accession>
<dbReference type="InterPro" id="IPR029058">
    <property type="entry name" value="AB_hydrolase_fold"/>
</dbReference>
<dbReference type="Gene3D" id="3.40.50.1820">
    <property type="entry name" value="alpha/beta hydrolase"/>
    <property type="match status" value="1"/>
</dbReference>
<evidence type="ECO:0000256" key="1">
    <source>
        <dbReference type="ARBA" id="ARBA00022729"/>
    </source>
</evidence>
<dbReference type="Pfam" id="PF02230">
    <property type="entry name" value="Abhydrolase_2"/>
    <property type="match status" value="1"/>
</dbReference>
<dbReference type="InterPro" id="IPR003140">
    <property type="entry name" value="PLipase/COase/thioEstase"/>
</dbReference>
<keyword evidence="4" id="KW-1185">Reference proteome</keyword>
<dbReference type="PANTHER" id="PTHR43037:SF1">
    <property type="entry name" value="BLL1128 PROTEIN"/>
    <property type="match status" value="1"/>
</dbReference>
<evidence type="ECO:0000313" key="3">
    <source>
        <dbReference type="EMBL" id="SFC34798.1"/>
    </source>
</evidence>
<feature type="domain" description="Phospholipase/carboxylesterase/thioesterase" evidence="2">
    <location>
        <begin position="114"/>
        <end position="214"/>
    </location>
</feature>
<dbReference type="Proteomes" id="UP000198598">
    <property type="component" value="Unassembled WGS sequence"/>
</dbReference>
<gene>
    <name evidence="3" type="ORF">SAMN05216167_101927</name>
</gene>
<dbReference type="EMBL" id="FOLQ01000001">
    <property type="protein sequence ID" value="SFC34798.1"/>
    <property type="molecule type" value="Genomic_DNA"/>
</dbReference>
<dbReference type="AlphaFoldDB" id="A0A1I1IKM2"/>
<dbReference type="ESTHER" id="9bact-a0a1i1ikm2">
    <property type="family name" value="5_AlphaBeta_hydrolase"/>
</dbReference>
<evidence type="ECO:0000259" key="2">
    <source>
        <dbReference type="Pfam" id="PF02230"/>
    </source>
</evidence>
<dbReference type="GO" id="GO:0016787">
    <property type="term" value="F:hydrolase activity"/>
    <property type="evidence" value="ECO:0007669"/>
    <property type="project" value="UniProtKB-KW"/>
</dbReference>
<reference evidence="3 4" key="1">
    <citation type="submission" date="2016-10" db="EMBL/GenBank/DDBJ databases">
        <authorList>
            <person name="de Groot N.N."/>
        </authorList>
    </citation>
    <scope>NUCLEOTIDE SEQUENCE [LARGE SCALE GENOMIC DNA]</scope>
    <source>
        <strain evidence="3 4">DSM 26130</strain>
    </source>
</reference>
<protein>
    <submittedName>
        <fullName evidence="3">Alpha/beta hydrolase family protein</fullName>
    </submittedName>
</protein>
<sequence>MRLTLFFTYVCFLILFSQVITLAQVRSKSREKYEYLLYLPKDYDASKAKYPLVIYLHGGSQTGSDLTKLKEYGPPYMVDKGHNYNFIIAAPQCPEGKFWSTDNWFDALYKELTTKYRIDKKRIYLTGVSMGGYGTWQTAVAYPKVFAAIAPLCGGCDDSTQICRIKRVPVWTIHGSADNVIPISQTERLVNRLEKCGGQVKFTRLENEGHGIQYYYEKNDIYDWLLTKQRK</sequence>
<evidence type="ECO:0000313" key="4">
    <source>
        <dbReference type="Proteomes" id="UP000198598"/>
    </source>
</evidence>
<dbReference type="InterPro" id="IPR050955">
    <property type="entry name" value="Plant_Biomass_Hydrol_Est"/>
</dbReference>